<dbReference type="GeneID" id="18919576"/>
<dbReference type="OrthoDB" id="2793259at2759"/>
<gene>
    <name evidence="3" type="ORF">PHACADRAFT_29178</name>
</gene>
<name>K5W4K6_PHACS</name>
<accession>K5W4K6</accession>
<dbReference type="Pfam" id="PF18803">
    <property type="entry name" value="CxC2"/>
    <property type="match status" value="1"/>
</dbReference>
<sequence length="905" mass="103320">MYWRWNGQFFDKITLKDLGLVFQVGHPPGIACINLRLGPHDFVVVHTNGIHPISIRYCECNHLHEAGDTIQQLLHYELYPATLFDPTTCFIYRVLEHFSMLTLQGKITPYDYYLSLQYLTDNLKLGVSYDCLKSFMHVVREWRHIKMLKCANRGHEPGGVNATKPGELCVRCPACLRPGFNLPDNWSNVSDELKFVYTMVIAINANFRLRRRAVSSDARDPPLGPSWGFFISTCTGLQALSQADRCFSKGLATTGVGMALDGRHGFILPTGVGDLQKGERYCNMDYIIASVLSHYKDFPPLLLSYDIACQWSVHLHERLGQLPAHMKIDLPEGDLHYAIPKYHFNAHKVQGHTQYSLNYMRGAGRTDGEEIEHSMREMGSGSREDILEDHLNYANIRKYVDMDKQKVEAYENDPFLPDPYNREIPGLYTNRFAVAKLMCTTAGMTEADICLQLMEEENRTIQDGDLPLHRVSPANMVIELLEIEDQHTALQTAELFEKQTAIQWHITTIREVQSIYMPVVPLLVARREQDALLHKLDETDLALCSQGLAEIKERLHDAQLHNSLNKLRAQLHVKTRLVAFKNRNVHHQKHCTRTRGQLLINEAKIRAFTEKYHAGWRAKCALAGSGDWQKTWQVLKPEDVRTLYKKDNPINAKAVLYNDGLGSDDEDQDEHIDEELCKQGKKRKQISKSKQQKLPKKKKHISEGQRTTSWIWLGADNTGLMGELEGMAPALCDEFIRAKARHLRHKKECLWLTEEKKRTMESLEHKALLWDVREGQAGNYSTSDIELQGCMAYAAWQAFYRRWLKAKFHTLWTSPKKQSPRKAVAAAELPAGSYDVSDMFNEPVEGLTERGIDKTHVIISKASESEVEDEGSLAGCFEDSDDDLCIQGLEFSDNEDDSQQYTTLV</sequence>
<proteinExistence type="predicted"/>
<organism evidence="3 4">
    <name type="scientific">Phanerochaete carnosa (strain HHB-10118-sp)</name>
    <name type="common">White-rot fungus</name>
    <name type="synonym">Peniophora carnosa</name>
    <dbReference type="NCBI Taxonomy" id="650164"/>
    <lineage>
        <taxon>Eukaryota</taxon>
        <taxon>Fungi</taxon>
        <taxon>Dikarya</taxon>
        <taxon>Basidiomycota</taxon>
        <taxon>Agaricomycotina</taxon>
        <taxon>Agaricomycetes</taxon>
        <taxon>Polyporales</taxon>
        <taxon>Phanerochaetaceae</taxon>
        <taxon>Phanerochaete</taxon>
    </lineage>
</organism>
<reference evidence="3 4" key="1">
    <citation type="journal article" date="2012" name="BMC Genomics">
        <title>Comparative genomics of the white-rot fungi, Phanerochaete carnosa and P. chrysosporium, to elucidate the genetic basis of the distinct wood types they colonize.</title>
        <authorList>
            <person name="Suzuki H."/>
            <person name="MacDonald J."/>
            <person name="Syed K."/>
            <person name="Salamov A."/>
            <person name="Hori C."/>
            <person name="Aerts A."/>
            <person name="Henrissat B."/>
            <person name="Wiebenga A."/>
            <person name="vanKuyk P.A."/>
            <person name="Barry K."/>
            <person name="Lindquist E."/>
            <person name="LaButti K."/>
            <person name="Lapidus A."/>
            <person name="Lucas S."/>
            <person name="Coutinho P."/>
            <person name="Gong Y."/>
            <person name="Samejima M."/>
            <person name="Mahadevan R."/>
            <person name="Abou-Zaid M."/>
            <person name="de Vries R.P."/>
            <person name="Igarashi K."/>
            <person name="Yadav J.S."/>
            <person name="Grigoriev I.V."/>
            <person name="Master E.R."/>
        </authorList>
    </citation>
    <scope>NUCLEOTIDE SEQUENCE [LARGE SCALE GENOMIC DNA]</scope>
    <source>
        <strain evidence="3 4">HHB-10118-sp</strain>
    </source>
</reference>
<dbReference type="Pfam" id="PF18758">
    <property type="entry name" value="KDZ"/>
    <property type="match status" value="1"/>
</dbReference>
<dbReference type="RefSeq" id="XP_007396524.1">
    <property type="nucleotide sequence ID" value="XM_007396462.1"/>
</dbReference>
<dbReference type="InterPro" id="IPR041457">
    <property type="entry name" value="CxC2_KDZ-assoc"/>
</dbReference>
<evidence type="ECO:0000259" key="2">
    <source>
        <dbReference type="Pfam" id="PF18803"/>
    </source>
</evidence>
<dbReference type="STRING" id="650164.K5W4K6"/>
<evidence type="ECO:0000313" key="4">
    <source>
        <dbReference type="Proteomes" id="UP000008370"/>
    </source>
</evidence>
<dbReference type="EMBL" id="JH930473">
    <property type="protein sequence ID" value="EKM53869.1"/>
    <property type="molecule type" value="Genomic_DNA"/>
</dbReference>
<evidence type="ECO:0000256" key="1">
    <source>
        <dbReference type="SAM" id="MobiDB-lite"/>
    </source>
</evidence>
<dbReference type="AlphaFoldDB" id="K5W4K6"/>
<feature type="domain" description="CxC2-like cysteine cluster KDZ transposase-associated" evidence="2">
    <location>
        <begin position="15"/>
        <end position="123"/>
    </location>
</feature>
<feature type="compositionally biased region" description="Basic residues" evidence="1">
    <location>
        <begin position="679"/>
        <end position="700"/>
    </location>
</feature>
<feature type="region of interest" description="Disordered" evidence="1">
    <location>
        <begin position="678"/>
        <end position="703"/>
    </location>
</feature>
<dbReference type="HOGENOM" id="CLU_003703_13_0_1"/>
<dbReference type="InParanoid" id="K5W4K6"/>
<dbReference type="Proteomes" id="UP000008370">
    <property type="component" value="Unassembled WGS sequence"/>
</dbReference>
<evidence type="ECO:0000313" key="3">
    <source>
        <dbReference type="EMBL" id="EKM53869.1"/>
    </source>
</evidence>
<dbReference type="KEGG" id="pco:PHACADRAFT_29178"/>
<dbReference type="InterPro" id="IPR040521">
    <property type="entry name" value="KDZ"/>
</dbReference>
<keyword evidence="4" id="KW-1185">Reference proteome</keyword>
<protein>
    <recommendedName>
        <fullName evidence="2">CxC2-like cysteine cluster KDZ transposase-associated domain-containing protein</fullName>
    </recommendedName>
</protein>